<sequence>MERLFTKNMFVMLLSIMIGAIIITYFVADIVYRSNIETLTTQHT</sequence>
<organism evidence="2">
    <name type="scientific">marine sediment metagenome</name>
    <dbReference type="NCBI Taxonomy" id="412755"/>
    <lineage>
        <taxon>unclassified sequences</taxon>
        <taxon>metagenomes</taxon>
        <taxon>ecological metagenomes</taxon>
    </lineage>
</organism>
<reference evidence="2" key="1">
    <citation type="journal article" date="2014" name="Front. Microbiol.">
        <title>High frequency of phylogenetically diverse reductive dehalogenase-homologous genes in deep subseafloor sedimentary metagenomes.</title>
        <authorList>
            <person name="Kawai M."/>
            <person name="Futagami T."/>
            <person name="Toyoda A."/>
            <person name="Takaki Y."/>
            <person name="Nishi S."/>
            <person name="Hori S."/>
            <person name="Arai W."/>
            <person name="Tsubouchi T."/>
            <person name="Morono Y."/>
            <person name="Uchiyama I."/>
            <person name="Ito T."/>
            <person name="Fujiyama A."/>
            <person name="Inagaki F."/>
            <person name="Takami H."/>
        </authorList>
    </citation>
    <scope>NUCLEOTIDE SEQUENCE</scope>
    <source>
        <strain evidence="2">Expedition CK06-06</strain>
    </source>
</reference>
<keyword evidence="1" id="KW-0472">Membrane</keyword>
<dbReference type="AlphaFoldDB" id="X1N3D4"/>
<comment type="caution">
    <text evidence="2">The sequence shown here is derived from an EMBL/GenBank/DDBJ whole genome shotgun (WGS) entry which is preliminary data.</text>
</comment>
<keyword evidence="1" id="KW-1133">Transmembrane helix</keyword>
<accession>X1N3D4</accession>
<feature type="transmembrane region" description="Helical" evidence="1">
    <location>
        <begin position="9"/>
        <end position="28"/>
    </location>
</feature>
<dbReference type="EMBL" id="BARV01028835">
    <property type="protein sequence ID" value="GAI38078.1"/>
    <property type="molecule type" value="Genomic_DNA"/>
</dbReference>
<evidence type="ECO:0000313" key="2">
    <source>
        <dbReference type="EMBL" id="GAI38078.1"/>
    </source>
</evidence>
<gene>
    <name evidence="2" type="ORF">S06H3_46077</name>
</gene>
<feature type="non-terminal residue" evidence="2">
    <location>
        <position position="44"/>
    </location>
</feature>
<keyword evidence="1" id="KW-0812">Transmembrane</keyword>
<evidence type="ECO:0000256" key="1">
    <source>
        <dbReference type="SAM" id="Phobius"/>
    </source>
</evidence>
<proteinExistence type="predicted"/>
<name>X1N3D4_9ZZZZ</name>
<protein>
    <submittedName>
        <fullName evidence="2">Uncharacterized protein</fullName>
    </submittedName>
</protein>